<proteinExistence type="predicted"/>
<reference evidence="1 2" key="1">
    <citation type="submission" date="2014-06" db="EMBL/GenBank/DDBJ databases">
        <authorList>
            <consortium name="DOE Joint Genome Institute"/>
            <person name="Kuo A."/>
            <person name="Kohler A."/>
            <person name="Nagy L.G."/>
            <person name="Floudas D."/>
            <person name="Copeland A."/>
            <person name="Barry K.W."/>
            <person name="Cichocki N."/>
            <person name="Veneault-Fourrey C."/>
            <person name="LaButti K."/>
            <person name="Lindquist E.A."/>
            <person name="Lipzen A."/>
            <person name="Lundell T."/>
            <person name="Morin E."/>
            <person name="Murat C."/>
            <person name="Sun H."/>
            <person name="Tunlid A."/>
            <person name="Henrissat B."/>
            <person name="Grigoriev I.V."/>
            <person name="Hibbett D.S."/>
            <person name="Martin F."/>
            <person name="Nordberg H.P."/>
            <person name="Cantor M.N."/>
            <person name="Hua S.X."/>
        </authorList>
    </citation>
    <scope>NUCLEOTIDE SEQUENCE [LARGE SCALE GENOMIC DNA]</scope>
    <source>
        <strain evidence="1 2">ATCC 200175</strain>
    </source>
</reference>
<evidence type="ECO:0000313" key="1">
    <source>
        <dbReference type="EMBL" id="KIJ06066.1"/>
    </source>
</evidence>
<dbReference type="AlphaFoldDB" id="A0A0C9TFM9"/>
<dbReference type="EMBL" id="KN820536">
    <property type="protein sequence ID" value="KIJ06066.1"/>
    <property type="molecule type" value="Genomic_DNA"/>
</dbReference>
<accession>A0A0C9TFM9</accession>
<keyword evidence="2" id="KW-1185">Reference proteome</keyword>
<gene>
    <name evidence="1" type="ORF">PAXINDRAFT_92546</name>
</gene>
<sequence length="52" mass="6132">MDLVLRDDQAQVLDFGSFKFTFLRLEVEFVLMENLKYMLGNTTVFFKCACED</sequence>
<evidence type="ECO:0000313" key="2">
    <source>
        <dbReference type="Proteomes" id="UP000053647"/>
    </source>
</evidence>
<reference evidence="2" key="2">
    <citation type="submission" date="2015-01" db="EMBL/GenBank/DDBJ databases">
        <title>Evolutionary Origins and Diversification of the Mycorrhizal Mutualists.</title>
        <authorList>
            <consortium name="DOE Joint Genome Institute"/>
            <consortium name="Mycorrhizal Genomics Consortium"/>
            <person name="Kohler A."/>
            <person name="Kuo A."/>
            <person name="Nagy L.G."/>
            <person name="Floudas D."/>
            <person name="Copeland A."/>
            <person name="Barry K.W."/>
            <person name="Cichocki N."/>
            <person name="Veneault-Fourrey C."/>
            <person name="LaButti K."/>
            <person name="Lindquist E.A."/>
            <person name="Lipzen A."/>
            <person name="Lundell T."/>
            <person name="Morin E."/>
            <person name="Murat C."/>
            <person name="Riley R."/>
            <person name="Ohm R."/>
            <person name="Sun H."/>
            <person name="Tunlid A."/>
            <person name="Henrissat B."/>
            <person name="Grigoriev I.V."/>
            <person name="Hibbett D.S."/>
            <person name="Martin F."/>
        </authorList>
    </citation>
    <scope>NUCLEOTIDE SEQUENCE [LARGE SCALE GENOMIC DNA]</scope>
    <source>
        <strain evidence="2">ATCC 200175</strain>
    </source>
</reference>
<dbReference type="Proteomes" id="UP000053647">
    <property type="component" value="Unassembled WGS sequence"/>
</dbReference>
<protein>
    <submittedName>
        <fullName evidence="1">Uncharacterized protein</fullName>
    </submittedName>
</protein>
<dbReference type="HOGENOM" id="CLU_3087852_0_0_1"/>
<organism evidence="1 2">
    <name type="scientific">Paxillus involutus ATCC 200175</name>
    <dbReference type="NCBI Taxonomy" id="664439"/>
    <lineage>
        <taxon>Eukaryota</taxon>
        <taxon>Fungi</taxon>
        <taxon>Dikarya</taxon>
        <taxon>Basidiomycota</taxon>
        <taxon>Agaricomycotina</taxon>
        <taxon>Agaricomycetes</taxon>
        <taxon>Agaricomycetidae</taxon>
        <taxon>Boletales</taxon>
        <taxon>Paxilineae</taxon>
        <taxon>Paxillaceae</taxon>
        <taxon>Paxillus</taxon>
    </lineage>
</organism>
<name>A0A0C9TFM9_PAXIN</name>